<dbReference type="PROSITE" id="PS51318">
    <property type="entry name" value="TAT"/>
    <property type="match status" value="1"/>
</dbReference>
<dbReference type="InterPro" id="IPR006311">
    <property type="entry name" value="TAT_signal"/>
</dbReference>
<dbReference type="EMBL" id="BMOU01000003">
    <property type="protein sequence ID" value="GGN94949.1"/>
    <property type="molecule type" value="Genomic_DNA"/>
</dbReference>
<reference evidence="1" key="1">
    <citation type="journal article" date="2014" name="Int. J. Syst. Evol. Microbiol.">
        <title>Complete genome sequence of Corynebacterium casei LMG S-19264T (=DSM 44701T), isolated from a smear-ripened cheese.</title>
        <authorList>
            <consortium name="US DOE Joint Genome Institute (JGI-PGF)"/>
            <person name="Walter F."/>
            <person name="Albersmeier A."/>
            <person name="Kalinowski J."/>
            <person name="Ruckert C."/>
        </authorList>
    </citation>
    <scope>NUCLEOTIDE SEQUENCE</scope>
    <source>
        <strain evidence="1">JCM 17820</strain>
    </source>
</reference>
<protein>
    <submittedName>
        <fullName evidence="1">Uncharacterized protein</fullName>
    </submittedName>
</protein>
<sequence>MTDRNGPLDRRTVLKNVGAASALTILPLTVSAKESYPTVDEGDLSDAPLSEIVVDSPESASEHPHHNRIAFSTSVFSDGLELYVADGVDSLTSNPDAIYQ</sequence>
<dbReference type="Proteomes" id="UP000605784">
    <property type="component" value="Unassembled WGS sequence"/>
</dbReference>
<evidence type="ECO:0000313" key="2">
    <source>
        <dbReference type="Proteomes" id="UP000605784"/>
    </source>
</evidence>
<reference evidence="1" key="2">
    <citation type="submission" date="2020-09" db="EMBL/GenBank/DDBJ databases">
        <authorList>
            <person name="Sun Q."/>
            <person name="Ohkuma M."/>
        </authorList>
    </citation>
    <scope>NUCLEOTIDE SEQUENCE</scope>
    <source>
        <strain evidence="1">JCM 17820</strain>
    </source>
</reference>
<comment type="caution">
    <text evidence="1">The sequence shown here is derived from an EMBL/GenBank/DDBJ whole genome shotgun (WGS) entry which is preliminary data.</text>
</comment>
<proteinExistence type="predicted"/>
<dbReference type="AlphaFoldDB" id="A0A830GN94"/>
<accession>A0A830GN94</accession>
<organism evidence="1 2">
    <name type="scientific">Haloarcula pellucida</name>
    <dbReference type="NCBI Taxonomy" id="1427151"/>
    <lineage>
        <taxon>Archaea</taxon>
        <taxon>Methanobacteriati</taxon>
        <taxon>Methanobacteriota</taxon>
        <taxon>Stenosarchaea group</taxon>
        <taxon>Halobacteria</taxon>
        <taxon>Halobacteriales</taxon>
        <taxon>Haloarculaceae</taxon>
        <taxon>Haloarcula</taxon>
    </lineage>
</organism>
<gene>
    <name evidence="1" type="ORF">GCM10009030_21830</name>
</gene>
<evidence type="ECO:0000313" key="1">
    <source>
        <dbReference type="EMBL" id="GGN94949.1"/>
    </source>
</evidence>
<keyword evidence="2" id="KW-1185">Reference proteome</keyword>
<name>A0A830GN94_9EURY</name>